<dbReference type="CDD" id="cd00586">
    <property type="entry name" value="4HBT"/>
    <property type="match status" value="1"/>
</dbReference>
<accession>A0A238KVL5</accession>
<dbReference type="Proteomes" id="UP000202922">
    <property type="component" value="Unassembled WGS sequence"/>
</dbReference>
<protein>
    <submittedName>
        <fullName evidence="1">Thioesterase superfamily protein</fullName>
    </submittedName>
</protein>
<dbReference type="PANTHER" id="PTHR12475">
    <property type="match status" value="1"/>
</dbReference>
<dbReference type="SUPFAM" id="SSF54637">
    <property type="entry name" value="Thioesterase/thiol ester dehydrase-isomerase"/>
    <property type="match status" value="1"/>
</dbReference>
<evidence type="ECO:0000313" key="2">
    <source>
        <dbReference type="Proteomes" id="UP000202922"/>
    </source>
</evidence>
<sequence length="175" mass="20485">MYPFIRLFKEMIIHRNAPAMPLDGTHVSHHICWPWDLDLWNELNNGRTLTLYDLGRMPAARRVGLLKTLMQQKWGMTMAGVTVRYRRRVRMFDRLEMRTRFVGADKRFIYIDQTMWKKGECSSQAVYRVAVTGPDGIVPTEKLIEAMGAEKLPDLPGWIQTWIEAEAQRPWPPAR</sequence>
<gene>
    <name evidence="1" type="ORF">COL8621_03208</name>
</gene>
<organism evidence="1 2">
    <name type="scientific">Actibacterium lipolyticum</name>
    <dbReference type="NCBI Taxonomy" id="1524263"/>
    <lineage>
        <taxon>Bacteria</taxon>
        <taxon>Pseudomonadati</taxon>
        <taxon>Pseudomonadota</taxon>
        <taxon>Alphaproteobacteria</taxon>
        <taxon>Rhodobacterales</taxon>
        <taxon>Roseobacteraceae</taxon>
        <taxon>Actibacterium</taxon>
    </lineage>
</organism>
<dbReference type="RefSeq" id="WP_093968244.1">
    <property type="nucleotide sequence ID" value="NZ_FXYE01000002.1"/>
</dbReference>
<dbReference type="InterPro" id="IPR051490">
    <property type="entry name" value="THEM6_lcsJ_thioesterase"/>
</dbReference>
<dbReference type="Pfam" id="PF13279">
    <property type="entry name" value="4HBT_2"/>
    <property type="match status" value="1"/>
</dbReference>
<evidence type="ECO:0000313" key="1">
    <source>
        <dbReference type="EMBL" id="SMX46680.1"/>
    </source>
</evidence>
<proteinExistence type="predicted"/>
<dbReference type="OrthoDB" id="3727779at2"/>
<dbReference type="InterPro" id="IPR029069">
    <property type="entry name" value="HotDog_dom_sf"/>
</dbReference>
<reference evidence="2" key="1">
    <citation type="submission" date="2017-05" db="EMBL/GenBank/DDBJ databases">
        <authorList>
            <person name="Rodrigo-Torres L."/>
            <person name="Arahal R. D."/>
            <person name="Lucena T."/>
        </authorList>
    </citation>
    <scope>NUCLEOTIDE SEQUENCE [LARGE SCALE GENOMIC DNA]</scope>
    <source>
        <strain evidence="2">CECT 8621</strain>
    </source>
</reference>
<dbReference type="EMBL" id="FXYE01000002">
    <property type="protein sequence ID" value="SMX46680.1"/>
    <property type="molecule type" value="Genomic_DNA"/>
</dbReference>
<dbReference type="AlphaFoldDB" id="A0A238KVL5"/>
<name>A0A238KVL5_9RHOB</name>
<dbReference type="PANTHER" id="PTHR12475:SF4">
    <property type="entry name" value="PROTEIN THEM6"/>
    <property type="match status" value="1"/>
</dbReference>
<dbReference type="Gene3D" id="3.10.129.10">
    <property type="entry name" value="Hotdog Thioesterase"/>
    <property type="match status" value="1"/>
</dbReference>
<keyword evidence="2" id="KW-1185">Reference proteome</keyword>